<name>A0A2R4WLC6_9HYPH</name>
<feature type="short sequence motif" description="DGA/G" evidence="4">
    <location>
        <begin position="220"/>
        <end position="222"/>
    </location>
</feature>
<evidence type="ECO:0000256" key="3">
    <source>
        <dbReference type="ARBA" id="ARBA00023098"/>
    </source>
</evidence>
<feature type="short sequence motif" description="GXSXG" evidence="4">
    <location>
        <begin position="59"/>
        <end position="63"/>
    </location>
</feature>
<feature type="active site" description="Proton acceptor" evidence="4">
    <location>
        <position position="220"/>
    </location>
</feature>
<dbReference type="PANTHER" id="PTHR14226">
    <property type="entry name" value="NEUROPATHY TARGET ESTERASE/SWISS CHEESE D.MELANOGASTER"/>
    <property type="match status" value="1"/>
</dbReference>
<evidence type="ECO:0000313" key="8">
    <source>
        <dbReference type="Proteomes" id="UP000244755"/>
    </source>
</evidence>
<evidence type="ECO:0000256" key="4">
    <source>
        <dbReference type="PROSITE-ProRule" id="PRU01161"/>
    </source>
</evidence>
<keyword evidence="2 4" id="KW-0442">Lipid degradation</keyword>
<evidence type="ECO:0000256" key="5">
    <source>
        <dbReference type="SAM" id="MobiDB-lite"/>
    </source>
</evidence>
<dbReference type="OrthoDB" id="9807112at2"/>
<accession>A0A2R4WLC6</accession>
<evidence type="ECO:0000313" key="7">
    <source>
        <dbReference type="EMBL" id="AWB22340.1"/>
    </source>
</evidence>
<evidence type="ECO:0000256" key="1">
    <source>
        <dbReference type="ARBA" id="ARBA00022801"/>
    </source>
</evidence>
<dbReference type="Pfam" id="PF01734">
    <property type="entry name" value="Patatin"/>
    <property type="match status" value="1"/>
</dbReference>
<evidence type="ECO:0000256" key="2">
    <source>
        <dbReference type="ARBA" id="ARBA00022963"/>
    </source>
</evidence>
<dbReference type="KEGG" id="mee:DA075_16595"/>
<dbReference type="Gene3D" id="3.40.1090.10">
    <property type="entry name" value="Cytosolic phospholipase A2 catalytic domain"/>
    <property type="match status" value="2"/>
</dbReference>
<dbReference type="InterPro" id="IPR002641">
    <property type="entry name" value="PNPLA_dom"/>
</dbReference>
<reference evidence="7 8" key="1">
    <citation type="submission" date="2018-04" db="EMBL/GenBank/DDBJ databases">
        <title>Methylobacterium sp. PR1016A genome.</title>
        <authorList>
            <person name="Park W."/>
        </authorList>
    </citation>
    <scope>NUCLEOTIDE SEQUENCE [LARGE SCALE GENOMIC DNA]</scope>
    <source>
        <strain evidence="7 8">PR1016A</strain>
    </source>
</reference>
<gene>
    <name evidence="7" type="ORF">DA075_16595</name>
</gene>
<dbReference type="InterPro" id="IPR021095">
    <property type="entry name" value="DUF3734"/>
</dbReference>
<dbReference type="InterPro" id="IPR016035">
    <property type="entry name" value="Acyl_Trfase/lysoPLipase"/>
</dbReference>
<dbReference type="PROSITE" id="PS51635">
    <property type="entry name" value="PNPLA"/>
    <property type="match status" value="1"/>
</dbReference>
<dbReference type="GO" id="GO:0016042">
    <property type="term" value="P:lipid catabolic process"/>
    <property type="evidence" value="ECO:0007669"/>
    <property type="project" value="UniProtKB-UniRule"/>
</dbReference>
<feature type="active site" description="Nucleophile" evidence="4">
    <location>
        <position position="61"/>
    </location>
</feature>
<dbReference type="PANTHER" id="PTHR14226:SF57">
    <property type="entry name" value="BLR7027 PROTEIN"/>
    <property type="match status" value="1"/>
</dbReference>
<organism evidence="7 8">
    <name type="scientific">Methylobacterium currus</name>
    <dbReference type="NCBI Taxonomy" id="2051553"/>
    <lineage>
        <taxon>Bacteria</taxon>
        <taxon>Pseudomonadati</taxon>
        <taxon>Pseudomonadota</taxon>
        <taxon>Alphaproteobacteria</taxon>
        <taxon>Hyphomicrobiales</taxon>
        <taxon>Methylobacteriaceae</taxon>
        <taxon>Methylobacterium</taxon>
    </lineage>
</organism>
<feature type="domain" description="PNPLA" evidence="6">
    <location>
        <begin position="28"/>
        <end position="233"/>
    </location>
</feature>
<sequence>MDERDQAGRKADRDEAEGREAGDECRVLVLQGGGALGSYQAGVAEAMQEAALSPDWVAGISIGAINAALIAGNPPERRVERLRTFWEKVSSAITVSPWWPGEQVREAFNAWSAAFGATVGVPGFFAPRWPPATLYPAGAPQALSYYDTAPLRQTLLELIDFDRINACETRLSVGAVNIRTGNFIYFDNRHERIAPEHIMASGALPPGFPPVEIDGEQYWDGGIVSNTPLQYVLDEERLRDLAVFQVDLFSARGPVPRTLSEAAEREKDIRFSSRTRLNTDDQIEIHKAKTAFRRLFDKLPPELRQDPDVAFLSEVSHQNAVTILQLIYRAKNYESDAKDYEFSRTTMLEHWKAGRNDVRRSLRHRRWIERCRPEEGVSVFDLTRDARD</sequence>
<dbReference type="RefSeq" id="WP_099954175.1">
    <property type="nucleotide sequence ID" value="NZ_CP028843.1"/>
</dbReference>
<dbReference type="CDD" id="cd07209">
    <property type="entry name" value="Pat_hypo_Ecoli_Z1214_like"/>
    <property type="match status" value="1"/>
</dbReference>
<feature type="region of interest" description="Disordered" evidence="5">
    <location>
        <begin position="1"/>
        <end position="20"/>
    </location>
</feature>
<dbReference type="Pfam" id="PF12536">
    <property type="entry name" value="DUF3734"/>
    <property type="match status" value="1"/>
</dbReference>
<evidence type="ECO:0000259" key="6">
    <source>
        <dbReference type="PROSITE" id="PS51635"/>
    </source>
</evidence>
<dbReference type="EMBL" id="CP028843">
    <property type="protein sequence ID" value="AWB22340.1"/>
    <property type="molecule type" value="Genomic_DNA"/>
</dbReference>
<dbReference type="GO" id="GO:0016787">
    <property type="term" value="F:hydrolase activity"/>
    <property type="evidence" value="ECO:0007669"/>
    <property type="project" value="UniProtKB-UniRule"/>
</dbReference>
<dbReference type="Proteomes" id="UP000244755">
    <property type="component" value="Chromosome 1"/>
</dbReference>
<keyword evidence="8" id="KW-1185">Reference proteome</keyword>
<proteinExistence type="predicted"/>
<dbReference type="InterPro" id="IPR050301">
    <property type="entry name" value="NTE"/>
</dbReference>
<dbReference type="SUPFAM" id="SSF52151">
    <property type="entry name" value="FabD/lysophospholipase-like"/>
    <property type="match status" value="1"/>
</dbReference>
<keyword evidence="3 4" id="KW-0443">Lipid metabolism</keyword>
<protein>
    <submittedName>
        <fullName evidence="7">Patatin-like phospholipase family protein</fullName>
    </submittedName>
</protein>
<keyword evidence="1 4" id="KW-0378">Hydrolase</keyword>
<dbReference type="AlphaFoldDB" id="A0A2R4WLC6"/>
<feature type="short sequence motif" description="GXGXXG" evidence="4">
    <location>
        <begin position="32"/>
        <end position="37"/>
    </location>
</feature>